<dbReference type="GO" id="GO:0019825">
    <property type="term" value="F:oxygen binding"/>
    <property type="evidence" value="ECO:0007669"/>
    <property type="project" value="InterPro"/>
</dbReference>
<keyword evidence="1" id="KW-0813">Transport</keyword>
<dbReference type="AlphaFoldDB" id="A0A0L8VEI1"/>
<evidence type="ECO:0000256" key="4">
    <source>
        <dbReference type="ARBA" id="ARBA00023004"/>
    </source>
</evidence>
<keyword evidence="4" id="KW-0408">Iron</keyword>
<evidence type="ECO:0000256" key="2">
    <source>
        <dbReference type="ARBA" id="ARBA00022617"/>
    </source>
</evidence>
<accession>A0A0L8VEI1</accession>
<dbReference type="SUPFAM" id="SSF46458">
    <property type="entry name" value="Globin-like"/>
    <property type="match status" value="1"/>
</dbReference>
<dbReference type="PANTHER" id="PTHR47366:SF1">
    <property type="entry name" value="TWO-ON-TWO HEMOGLOBIN-3"/>
    <property type="match status" value="1"/>
</dbReference>
<dbReference type="STRING" id="1409788.NC99_02660"/>
<evidence type="ECO:0000256" key="5">
    <source>
        <dbReference type="ARBA" id="ARBA00034496"/>
    </source>
</evidence>
<dbReference type="GO" id="GO:0020037">
    <property type="term" value="F:heme binding"/>
    <property type="evidence" value="ECO:0007669"/>
    <property type="project" value="InterPro"/>
</dbReference>
<evidence type="ECO:0000313" key="7">
    <source>
        <dbReference type="Proteomes" id="UP000036958"/>
    </source>
</evidence>
<dbReference type="GO" id="GO:0046872">
    <property type="term" value="F:metal ion binding"/>
    <property type="evidence" value="ECO:0007669"/>
    <property type="project" value="UniProtKB-KW"/>
</dbReference>
<dbReference type="RefSeq" id="WP_204374860.1">
    <property type="nucleotide sequence ID" value="NZ_LGIA01000014.1"/>
</dbReference>
<keyword evidence="7" id="KW-1185">Reference proteome</keyword>
<evidence type="ECO:0000256" key="3">
    <source>
        <dbReference type="ARBA" id="ARBA00022723"/>
    </source>
</evidence>
<dbReference type="InterPro" id="IPR044203">
    <property type="entry name" value="GlbO/GLB3-like"/>
</dbReference>
<reference evidence="7" key="1">
    <citation type="submission" date="2015-07" db="EMBL/GenBank/DDBJ databases">
        <title>Genome sequencing of Sunxiuqinia dokdonensis strain SK.</title>
        <authorList>
            <person name="Ahn S."/>
            <person name="Kim B.-C."/>
        </authorList>
    </citation>
    <scope>NUCLEOTIDE SEQUENCE [LARGE SCALE GENOMIC DNA]</scope>
    <source>
        <strain evidence="7">SK</strain>
    </source>
</reference>
<keyword evidence="3" id="KW-0479">Metal-binding</keyword>
<dbReference type="InterPro" id="IPR012292">
    <property type="entry name" value="Globin/Proto"/>
</dbReference>
<evidence type="ECO:0000313" key="6">
    <source>
        <dbReference type="EMBL" id="KOH46866.1"/>
    </source>
</evidence>
<comment type="caution">
    <text evidence="6">The sequence shown here is derived from an EMBL/GenBank/DDBJ whole genome shotgun (WGS) entry which is preliminary data.</text>
</comment>
<sequence>MLNIQQALMVVAGRNCNSKHNMELKIERMTFGARPNKYMPDQDLYKHLGESGVRKMVSDHYDLLAQSTIKHLFPKNPVGLDAAKERSADFFIQRLGGPDYFNQHRGNPMLVRRHLPFRIKPDDRIVWLECYREVLLKMDAPEHLVMAFWRYLHDFSNWMVNTPDGSYSIMR</sequence>
<evidence type="ECO:0000256" key="1">
    <source>
        <dbReference type="ARBA" id="ARBA00022448"/>
    </source>
</evidence>
<dbReference type="Pfam" id="PF01152">
    <property type="entry name" value="Bac_globin"/>
    <property type="match status" value="1"/>
</dbReference>
<dbReference type="InterPro" id="IPR001486">
    <property type="entry name" value="Hemoglobin_trunc"/>
</dbReference>
<protein>
    <submittedName>
        <fullName evidence="6">Globin</fullName>
    </submittedName>
</protein>
<proteinExistence type="inferred from homology"/>
<dbReference type="InterPro" id="IPR009050">
    <property type="entry name" value="Globin-like_sf"/>
</dbReference>
<keyword evidence="2" id="KW-0349">Heme</keyword>
<dbReference type="PANTHER" id="PTHR47366">
    <property type="entry name" value="TWO-ON-TWO HEMOGLOBIN-3"/>
    <property type="match status" value="1"/>
</dbReference>
<dbReference type="Gene3D" id="1.10.490.10">
    <property type="entry name" value="Globins"/>
    <property type="match status" value="1"/>
</dbReference>
<organism evidence="6 7">
    <name type="scientific">Sunxiuqinia dokdonensis</name>
    <dbReference type="NCBI Taxonomy" id="1409788"/>
    <lineage>
        <taxon>Bacteria</taxon>
        <taxon>Pseudomonadati</taxon>
        <taxon>Bacteroidota</taxon>
        <taxon>Bacteroidia</taxon>
        <taxon>Marinilabiliales</taxon>
        <taxon>Prolixibacteraceae</taxon>
        <taxon>Sunxiuqinia</taxon>
    </lineage>
</organism>
<dbReference type="EMBL" id="LGIA01000014">
    <property type="protein sequence ID" value="KOH46866.1"/>
    <property type="molecule type" value="Genomic_DNA"/>
</dbReference>
<gene>
    <name evidence="6" type="ORF">NC99_02660</name>
</gene>
<dbReference type="GO" id="GO:0005344">
    <property type="term" value="F:oxygen carrier activity"/>
    <property type="evidence" value="ECO:0007669"/>
    <property type="project" value="InterPro"/>
</dbReference>
<dbReference type="Proteomes" id="UP000036958">
    <property type="component" value="Unassembled WGS sequence"/>
</dbReference>
<comment type="similarity">
    <text evidence="5">Belongs to the truncated hemoglobin family. Group II subfamily.</text>
</comment>
<name>A0A0L8VEI1_9BACT</name>